<dbReference type="PATRIC" id="fig|1288298.3.peg.3470"/>
<organism evidence="2 3">
    <name type="scientific">Roseovarius mucosus DSM 17069</name>
    <dbReference type="NCBI Taxonomy" id="1288298"/>
    <lineage>
        <taxon>Bacteria</taxon>
        <taxon>Pseudomonadati</taxon>
        <taxon>Pseudomonadota</taxon>
        <taxon>Alphaproteobacteria</taxon>
        <taxon>Rhodobacterales</taxon>
        <taxon>Roseobacteraceae</taxon>
        <taxon>Roseovarius</taxon>
    </lineage>
</organism>
<dbReference type="OrthoDB" id="7875269at2"/>
<feature type="signal peptide" evidence="1">
    <location>
        <begin position="1"/>
        <end position="21"/>
    </location>
</feature>
<reference evidence="2 3" key="1">
    <citation type="submission" date="2013-01" db="EMBL/GenBank/DDBJ databases">
        <authorList>
            <person name="Fiebig A."/>
            <person name="Goeker M."/>
            <person name="Klenk H.-P.P."/>
        </authorList>
    </citation>
    <scope>NUCLEOTIDE SEQUENCE [LARGE SCALE GENOMIC DNA]</scope>
    <source>
        <strain evidence="2 3">DSM 17069</strain>
    </source>
</reference>
<protein>
    <recommendedName>
        <fullName evidence="4">Chitin binding Peritrophin-A domain protein</fullName>
    </recommendedName>
</protein>
<dbReference type="RefSeq" id="WP_146005662.1">
    <property type="nucleotide sequence ID" value="NZ_KN293975.1"/>
</dbReference>
<accession>A0A0A0HH84</accession>
<sequence>MKLKFGLAALALVVTPSLALATGGCNYSKQKQAISCVAGTAWDAATNSCVPQTSS</sequence>
<name>A0A0A0HH84_9RHOB</name>
<keyword evidence="1" id="KW-0732">Signal</keyword>
<comment type="caution">
    <text evidence="2">The sequence shown here is derived from an EMBL/GenBank/DDBJ whole genome shotgun (WGS) entry which is preliminary data.</text>
</comment>
<evidence type="ECO:0000313" key="3">
    <source>
        <dbReference type="Proteomes" id="UP000030021"/>
    </source>
</evidence>
<dbReference type="HOGENOM" id="CLU_201241_0_0_5"/>
<evidence type="ECO:0000256" key="1">
    <source>
        <dbReference type="SAM" id="SignalP"/>
    </source>
</evidence>
<dbReference type="STRING" id="215743.ROSMUCSMR3_00648"/>
<dbReference type="EMBL" id="AONH01000016">
    <property type="protein sequence ID" value="KGM87157.1"/>
    <property type="molecule type" value="Genomic_DNA"/>
</dbReference>
<gene>
    <name evidence="2" type="ORF">rosmuc_03460</name>
</gene>
<feature type="chain" id="PRO_5001970134" description="Chitin binding Peritrophin-A domain protein" evidence="1">
    <location>
        <begin position="22"/>
        <end position="55"/>
    </location>
</feature>
<proteinExistence type="predicted"/>
<dbReference type="AlphaFoldDB" id="A0A0A0HH84"/>
<evidence type="ECO:0008006" key="4">
    <source>
        <dbReference type="Google" id="ProtNLM"/>
    </source>
</evidence>
<dbReference type="PROSITE" id="PS51257">
    <property type="entry name" value="PROKAR_LIPOPROTEIN"/>
    <property type="match status" value="1"/>
</dbReference>
<dbReference type="eggNOG" id="ENOG5032JE1">
    <property type="taxonomic scope" value="Bacteria"/>
</dbReference>
<evidence type="ECO:0000313" key="2">
    <source>
        <dbReference type="EMBL" id="KGM87157.1"/>
    </source>
</evidence>
<dbReference type="Proteomes" id="UP000030021">
    <property type="component" value="Unassembled WGS sequence"/>
</dbReference>